<keyword evidence="10" id="KW-0131">Cell cycle</keyword>
<feature type="compositionally biased region" description="Basic and acidic residues" evidence="12">
    <location>
        <begin position="210"/>
        <end position="238"/>
    </location>
</feature>
<keyword evidence="5 11" id="KW-0805">Transcription regulation</keyword>
<evidence type="ECO:0000259" key="13">
    <source>
        <dbReference type="SMART" id="SM01138"/>
    </source>
</evidence>
<dbReference type="FunFam" id="1.10.10.10:FF:000187">
    <property type="entry name" value="Transcription factor-like protein DPB"/>
    <property type="match status" value="1"/>
</dbReference>
<dbReference type="GO" id="GO:0051726">
    <property type="term" value="P:regulation of cell cycle"/>
    <property type="evidence" value="ECO:0007669"/>
    <property type="project" value="InterPro"/>
</dbReference>
<dbReference type="SUPFAM" id="SSF46785">
    <property type="entry name" value="Winged helix' DNA-binding domain"/>
    <property type="match status" value="1"/>
</dbReference>
<dbReference type="InterPro" id="IPR037241">
    <property type="entry name" value="E2F-DP_heterodim"/>
</dbReference>
<feature type="compositionally biased region" description="Basic and acidic residues" evidence="12">
    <location>
        <begin position="245"/>
        <end position="255"/>
    </location>
</feature>
<dbReference type="Gene3D" id="1.10.10.10">
    <property type="entry name" value="Winged helix-like DNA-binding domain superfamily/Winged helix DNA-binding domain"/>
    <property type="match status" value="1"/>
</dbReference>
<dbReference type="GO" id="GO:0000981">
    <property type="term" value="F:DNA-binding transcription factor activity, RNA polymerase II-specific"/>
    <property type="evidence" value="ECO:0007669"/>
    <property type="project" value="TreeGrafter"/>
</dbReference>
<evidence type="ECO:0000256" key="10">
    <source>
        <dbReference type="ARBA" id="ARBA00023306"/>
    </source>
</evidence>
<dbReference type="GO" id="GO:0000977">
    <property type="term" value="F:RNA polymerase II transcription regulatory region sequence-specific DNA binding"/>
    <property type="evidence" value="ECO:0007669"/>
    <property type="project" value="TreeGrafter"/>
</dbReference>
<keyword evidence="9 11" id="KW-0539">Nucleus</keyword>
<keyword evidence="7 11" id="KW-0238">DNA-binding</keyword>
<evidence type="ECO:0000259" key="14">
    <source>
        <dbReference type="SMART" id="SM01372"/>
    </source>
</evidence>
<dbReference type="PANTHER" id="PTHR12548">
    <property type="entry name" value="TRANSCRIPTION FACTOR DP"/>
    <property type="match status" value="1"/>
</dbReference>
<feature type="compositionally biased region" description="Basic residues" evidence="12">
    <location>
        <begin position="75"/>
        <end position="86"/>
    </location>
</feature>
<evidence type="ECO:0000256" key="3">
    <source>
        <dbReference type="ARBA" id="ARBA00010940"/>
    </source>
</evidence>
<feature type="domain" description="Transcription factor DP C-terminal" evidence="13">
    <location>
        <begin position="210"/>
        <end position="353"/>
    </location>
</feature>
<dbReference type="InterPro" id="IPR003316">
    <property type="entry name" value="E2F_WHTH_DNA-bd_dom"/>
</dbReference>
<dbReference type="InterPro" id="IPR015648">
    <property type="entry name" value="Transcrpt_fac_DP"/>
</dbReference>
<organism evidence="15 16">
    <name type="scientific">Triparma columacea</name>
    <dbReference type="NCBI Taxonomy" id="722753"/>
    <lineage>
        <taxon>Eukaryota</taxon>
        <taxon>Sar</taxon>
        <taxon>Stramenopiles</taxon>
        <taxon>Ochrophyta</taxon>
        <taxon>Bolidophyceae</taxon>
        <taxon>Parmales</taxon>
        <taxon>Triparmaceae</taxon>
        <taxon>Triparma</taxon>
    </lineage>
</organism>
<dbReference type="AlphaFoldDB" id="A0A9W7GGY1"/>
<evidence type="ECO:0000256" key="11">
    <source>
        <dbReference type="RuleBase" id="RU003796"/>
    </source>
</evidence>
<dbReference type="Proteomes" id="UP001165065">
    <property type="component" value="Unassembled WGS sequence"/>
</dbReference>
<keyword evidence="16" id="KW-1185">Reference proteome</keyword>
<evidence type="ECO:0000256" key="5">
    <source>
        <dbReference type="ARBA" id="ARBA00023015"/>
    </source>
</evidence>
<proteinExistence type="inferred from homology"/>
<comment type="caution">
    <text evidence="15">The sequence shown here is derived from an EMBL/GenBank/DDBJ whole genome shotgun (WGS) entry which is preliminary data.</text>
</comment>
<keyword evidence="8 11" id="KW-0804">Transcription</keyword>
<dbReference type="CDD" id="cd14458">
    <property type="entry name" value="DP_DD"/>
    <property type="match status" value="1"/>
</dbReference>
<keyword evidence="4" id="KW-0963">Cytoplasm</keyword>
<dbReference type="GO" id="GO:0005737">
    <property type="term" value="C:cytoplasm"/>
    <property type="evidence" value="ECO:0007669"/>
    <property type="project" value="UniProtKB-SubCell"/>
</dbReference>
<name>A0A9W7GGY1_9STRA</name>
<evidence type="ECO:0000313" key="15">
    <source>
        <dbReference type="EMBL" id="GMI44078.1"/>
    </source>
</evidence>
<dbReference type="Pfam" id="PF08781">
    <property type="entry name" value="DP"/>
    <property type="match status" value="1"/>
</dbReference>
<evidence type="ECO:0000256" key="7">
    <source>
        <dbReference type="ARBA" id="ARBA00023125"/>
    </source>
</evidence>
<keyword evidence="6" id="KW-0175">Coiled coil</keyword>
<dbReference type="Gene3D" id="1.20.140.80">
    <property type="entry name" value="Transcription factor DP"/>
    <property type="match status" value="1"/>
</dbReference>
<dbReference type="OrthoDB" id="552115at2759"/>
<feature type="compositionally biased region" description="Low complexity" evidence="12">
    <location>
        <begin position="23"/>
        <end position="39"/>
    </location>
</feature>
<evidence type="ECO:0000256" key="1">
    <source>
        <dbReference type="ARBA" id="ARBA00004123"/>
    </source>
</evidence>
<dbReference type="SMART" id="SM01372">
    <property type="entry name" value="E2F_TDP"/>
    <property type="match status" value="1"/>
</dbReference>
<feature type="compositionally biased region" description="Low complexity" evidence="12">
    <location>
        <begin position="268"/>
        <end position="280"/>
    </location>
</feature>
<sequence>MVKRTTRVTTPPPLTSPPKRSRTSSAKALAAAALASPSTYDGFSPNSSLPPKDSSTLPPDALEGVTGVGGSVGKRSSRDKRGKLYHGTRQGDQIYSPTLGRSKPGSRQGVSEDGKASKGLRHFSMKVCRKVEEKGHTTYNEVADELVREFVMNREDGGEVVAGKKGKGVYDEKNIRRRVYDALNVLMAMDIISKEKKEISWKGLPSNAQHDLDLMGKEREGKEQEVKRKRSQLKELLKQGRGYRMLREHNERREQQAATNEGTGGGASTSSSTAGASSTTAGGGERIPLPFIVVSTDKDTQVQCEMGSDRTDVFFNFSNPFEINDDNEILRRMGFWKKEGEEDEEELGGEGGEDIERYFTGLREKEMEA</sequence>
<evidence type="ECO:0000313" key="16">
    <source>
        <dbReference type="Proteomes" id="UP001165065"/>
    </source>
</evidence>
<evidence type="ECO:0000256" key="4">
    <source>
        <dbReference type="ARBA" id="ARBA00022490"/>
    </source>
</evidence>
<dbReference type="InterPro" id="IPR036388">
    <property type="entry name" value="WH-like_DNA-bd_sf"/>
</dbReference>
<evidence type="ECO:0000256" key="2">
    <source>
        <dbReference type="ARBA" id="ARBA00004496"/>
    </source>
</evidence>
<dbReference type="SMART" id="SM01138">
    <property type="entry name" value="DP"/>
    <property type="match status" value="1"/>
</dbReference>
<comment type="similarity">
    <text evidence="3 11">Belongs to the E2F/DP family.</text>
</comment>
<dbReference type="GO" id="GO:0070176">
    <property type="term" value="C:DRM complex"/>
    <property type="evidence" value="ECO:0007669"/>
    <property type="project" value="UniProtKB-ARBA"/>
</dbReference>
<feature type="compositionally biased region" description="Polar residues" evidence="12">
    <location>
        <begin position="44"/>
        <end position="57"/>
    </location>
</feature>
<dbReference type="PANTHER" id="PTHR12548:SF9">
    <property type="entry name" value="TRANSCRIPTION FACTOR DP"/>
    <property type="match status" value="1"/>
</dbReference>
<evidence type="ECO:0000256" key="6">
    <source>
        <dbReference type="ARBA" id="ARBA00023054"/>
    </source>
</evidence>
<feature type="region of interest" description="Disordered" evidence="12">
    <location>
        <begin position="207"/>
        <end position="286"/>
    </location>
</feature>
<feature type="domain" description="E2F/DP family winged-helix DNA-binding" evidence="14">
    <location>
        <begin position="115"/>
        <end position="203"/>
    </location>
</feature>
<evidence type="ECO:0000256" key="12">
    <source>
        <dbReference type="SAM" id="MobiDB-lite"/>
    </source>
</evidence>
<comment type="subcellular location">
    <subcellularLocation>
        <location evidence="2">Cytoplasm</location>
    </subcellularLocation>
    <subcellularLocation>
        <location evidence="1 11">Nucleus</location>
    </subcellularLocation>
</comment>
<protein>
    <recommendedName>
        <fullName evidence="17">Transcription factor</fullName>
    </recommendedName>
</protein>
<dbReference type="InterPro" id="IPR014889">
    <property type="entry name" value="Transc_factor_DP_C"/>
</dbReference>
<evidence type="ECO:0000256" key="9">
    <source>
        <dbReference type="ARBA" id="ARBA00023242"/>
    </source>
</evidence>
<accession>A0A9W7GGY1</accession>
<feature type="region of interest" description="Disordered" evidence="12">
    <location>
        <begin position="1"/>
        <end position="118"/>
    </location>
</feature>
<dbReference type="SUPFAM" id="SSF144074">
    <property type="entry name" value="E2F-DP heterodimerization region"/>
    <property type="match status" value="1"/>
</dbReference>
<evidence type="ECO:0008006" key="17">
    <source>
        <dbReference type="Google" id="ProtNLM"/>
    </source>
</evidence>
<dbReference type="InterPro" id="IPR036390">
    <property type="entry name" value="WH_DNA-bd_sf"/>
</dbReference>
<dbReference type="EMBL" id="BRYA01001469">
    <property type="protein sequence ID" value="GMI44078.1"/>
    <property type="molecule type" value="Genomic_DNA"/>
</dbReference>
<dbReference type="InterPro" id="IPR038168">
    <property type="entry name" value="TF_DP_C_sf"/>
</dbReference>
<dbReference type="Pfam" id="PF02319">
    <property type="entry name" value="WHD_E2F_TDP"/>
    <property type="match status" value="1"/>
</dbReference>
<reference evidence="16" key="1">
    <citation type="journal article" date="2023" name="Commun. Biol.">
        <title>Genome analysis of Parmales, the sister group of diatoms, reveals the evolutionary specialization of diatoms from phago-mixotrophs to photoautotrophs.</title>
        <authorList>
            <person name="Ban H."/>
            <person name="Sato S."/>
            <person name="Yoshikawa S."/>
            <person name="Yamada K."/>
            <person name="Nakamura Y."/>
            <person name="Ichinomiya M."/>
            <person name="Sato N."/>
            <person name="Blanc-Mathieu R."/>
            <person name="Endo H."/>
            <person name="Kuwata A."/>
            <person name="Ogata H."/>
        </authorList>
    </citation>
    <scope>NUCLEOTIDE SEQUENCE [LARGE SCALE GENOMIC DNA]</scope>
</reference>
<evidence type="ECO:0000256" key="8">
    <source>
        <dbReference type="ARBA" id="ARBA00023163"/>
    </source>
</evidence>
<gene>
    <name evidence="15" type="ORF">TrCOL_g9230</name>
</gene>